<keyword evidence="6 8" id="KW-0472">Membrane</keyword>
<dbReference type="EMBL" id="JAGGJA010000007">
    <property type="protein sequence ID" value="MCW9707651.1"/>
    <property type="molecule type" value="Genomic_DNA"/>
</dbReference>
<dbReference type="Gene3D" id="2.60.40.1120">
    <property type="entry name" value="Carboxypeptidase-like, regulatory domain"/>
    <property type="match status" value="1"/>
</dbReference>
<protein>
    <submittedName>
        <fullName evidence="10">SusC/RagA family TonB-linked outer membrane protein</fullName>
    </submittedName>
</protein>
<evidence type="ECO:0000313" key="11">
    <source>
        <dbReference type="Proteomes" id="UP001207918"/>
    </source>
</evidence>
<name>A0ABT3PP66_9BACT</name>
<dbReference type="InterPro" id="IPR023997">
    <property type="entry name" value="TonB-dep_OMP_SusC/RagA_CS"/>
</dbReference>
<dbReference type="PROSITE" id="PS52016">
    <property type="entry name" value="TONB_DEPENDENT_REC_3"/>
    <property type="match status" value="1"/>
</dbReference>
<dbReference type="Gene3D" id="2.170.130.10">
    <property type="entry name" value="TonB-dependent receptor, plug domain"/>
    <property type="match status" value="1"/>
</dbReference>
<dbReference type="NCBIfam" id="TIGR04056">
    <property type="entry name" value="OMP_RagA_SusC"/>
    <property type="match status" value="1"/>
</dbReference>
<evidence type="ECO:0000256" key="8">
    <source>
        <dbReference type="PROSITE-ProRule" id="PRU01360"/>
    </source>
</evidence>
<sequence length="976" mass="105638">MLGVQPAWAQFTVSGVITDGSTGEPLIGANVFHQPSSRGATTNVNGEFTLELPGEEATLRVSFVGYASKNITVSASDTKVTIELTPDIANLDELVVTGLASSVKRENLANAVTKVGADELTGTVASPTVDNALSGKIPGVNIRSNSGAPGGGFNVQMRGISTLGAGTSQPLYIIDGVYVNNSTISNGRYQATGATSAGEDNGGNRLADLNPDDIESIEVLKGPSAAAIYGQRANAGVVIITTKRGSAGATEVGIEQNIGFSSPLNLLGVASWSEEKINSLYSGEAAEIELERFRQAQSNGNIYDYEDIIYGNRGLISETNVSVSGGDEVTQFFVSAGLHAEEGIIDNTGFDRGSIRANLDHDISDNIRISSSSNFSKTANDRGFTGNQNGSGGSLGYTLAYTPTYAQLFPDEEGNYPANQYFDDNPLAIIEHAKNEEDITRFIQSLDLNTDLYQEGGSGLSLNIKGGIDYLNYNSLIYFPEFLQNQQASSNPGDVIRTKEDNLSTNLQAVLLFNQALSDFDLTTQVGFSRYEQQQSRQQLRGQGLVTGQDNINQAQVQSVLGQNKQQTIEIGWFGQQEVNWDDKLIGTVGLRLDRSSLNYNQSEYYLFPKASLAANIANFNFFELDNINQFKLRAAYGVTGGVPSFGDTFRALNGSNIGSSLGLTISTRDIDPNLKPERAQELEFGTDIGLLQNRLSFSATYYIKTVEDLILDLPTASSTGVTAIATNAAELENKGIELGLNASPIQQDLFSWNTDLLFWKNNSKITRLNIPPDVSGGFGVSLGNYLLQEGFSPTAIVGIPETPEEKALYTMYGNAQPDFQASLGNQLSFLNGFQFNFLFHWSQGNYNVNLFQFLTDDGGTSTDWNTDSDGDGTPKGIERLSQLPPESYVQEASYIKLREVGLHYNVPTAFIENTFSNTLQSLQFGISASNVWMWTTYDGYDPEVSTFGTQTINQSVSVAPYPSSRKVLFNIKLDF</sequence>
<evidence type="ECO:0000256" key="6">
    <source>
        <dbReference type="ARBA" id="ARBA00023136"/>
    </source>
</evidence>
<dbReference type="Pfam" id="PF13715">
    <property type="entry name" value="CarbopepD_reg_2"/>
    <property type="match status" value="1"/>
</dbReference>
<dbReference type="Pfam" id="PF07715">
    <property type="entry name" value="Plug"/>
    <property type="match status" value="1"/>
</dbReference>
<dbReference type="SUPFAM" id="SSF56935">
    <property type="entry name" value="Porins"/>
    <property type="match status" value="1"/>
</dbReference>
<proteinExistence type="inferred from homology"/>
<keyword evidence="2 8" id="KW-0813">Transport</keyword>
<evidence type="ECO:0000256" key="7">
    <source>
        <dbReference type="ARBA" id="ARBA00023237"/>
    </source>
</evidence>
<dbReference type="InterPro" id="IPR039426">
    <property type="entry name" value="TonB-dep_rcpt-like"/>
</dbReference>
<dbReference type="SUPFAM" id="SSF49464">
    <property type="entry name" value="Carboxypeptidase regulatory domain-like"/>
    <property type="match status" value="1"/>
</dbReference>
<evidence type="ECO:0000256" key="2">
    <source>
        <dbReference type="ARBA" id="ARBA00022448"/>
    </source>
</evidence>
<dbReference type="Proteomes" id="UP001207918">
    <property type="component" value="Unassembled WGS sequence"/>
</dbReference>
<keyword evidence="4 8" id="KW-0812">Transmembrane</keyword>
<evidence type="ECO:0000256" key="5">
    <source>
        <dbReference type="ARBA" id="ARBA00022729"/>
    </source>
</evidence>
<reference evidence="10 11" key="1">
    <citation type="submission" date="2021-03" db="EMBL/GenBank/DDBJ databases">
        <title>Aliifodinibius sp. nov., a new bacterium isolated from saline soil.</title>
        <authorList>
            <person name="Galisteo C."/>
            <person name="De La Haba R."/>
            <person name="Sanchez-Porro C."/>
            <person name="Ventosa A."/>
        </authorList>
    </citation>
    <scope>NUCLEOTIDE SEQUENCE [LARGE SCALE GENOMIC DNA]</scope>
    <source>
        <strain evidence="10 11">1BSP15-2V2</strain>
    </source>
</reference>
<evidence type="ECO:0000313" key="10">
    <source>
        <dbReference type="EMBL" id="MCW9707651.1"/>
    </source>
</evidence>
<dbReference type="Gene3D" id="2.40.170.20">
    <property type="entry name" value="TonB-dependent receptor, beta-barrel domain"/>
    <property type="match status" value="1"/>
</dbReference>
<organism evidence="10 11">
    <name type="scientific">Fodinibius salsisoli</name>
    <dbReference type="NCBI Taxonomy" id="2820877"/>
    <lineage>
        <taxon>Bacteria</taxon>
        <taxon>Pseudomonadati</taxon>
        <taxon>Balneolota</taxon>
        <taxon>Balneolia</taxon>
        <taxon>Balneolales</taxon>
        <taxon>Balneolaceae</taxon>
        <taxon>Fodinibius</taxon>
    </lineage>
</organism>
<dbReference type="InterPro" id="IPR037066">
    <property type="entry name" value="Plug_dom_sf"/>
</dbReference>
<keyword evidence="5" id="KW-0732">Signal</keyword>
<keyword evidence="11" id="KW-1185">Reference proteome</keyword>
<comment type="similarity">
    <text evidence="8">Belongs to the TonB-dependent receptor family.</text>
</comment>
<gene>
    <name evidence="10" type="ORF">J6I44_12360</name>
</gene>
<dbReference type="InterPro" id="IPR008969">
    <property type="entry name" value="CarboxyPept-like_regulatory"/>
</dbReference>
<evidence type="ECO:0000256" key="3">
    <source>
        <dbReference type="ARBA" id="ARBA00022452"/>
    </source>
</evidence>
<dbReference type="InterPro" id="IPR023996">
    <property type="entry name" value="TonB-dep_OMP_SusC/RagA"/>
</dbReference>
<dbReference type="PANTHER" id="PTHR30069:SF29">
    <property type="entry name" value="HEMOGLOBIN AND HEMOGLOBIN-HAPTOGLOBIN-BINDING PROTEIN 1-RELATED"/>
    <property type="match status" value="1"/>
</dbReference>
<evidence type="ECO:0000256" key="1">
    <source>
        <dbReference type="ARBA" id="ARBA00004571"/>
    </source>
</evidence>
<comment type="caution">
    <text evidence="10">The sequence shown here is derived from an EMBL/GenBank/DDBJ whole genome shotgun (WGS) entry which is preliminary data.</text>
</comment>
<dbReference type="PANTHER" id="PTHR30069">
    <property type="entry name" value="TONB-DEPENDENT OUTER MEMBRANE RECEPTOR"/>
    <property type="match status" value="1"/>
</dbReference>
<keyword evidence="3 8" id="KW-1134">Transmembrane beta strand</keyword>
<evidence type="ECO:0000259" key="9">
    <source>
        <dbReference type="Pfam" id="PF07715"/>
    </source>
</evidence>
<dbReference type="NCBIfam" id="TIGR04057">
    <property type="entry name" value="SusC_RagA_signa"/>
    <property type="match status" value="1"/>
</dbReference>
<accession>A0ABT3PP66</accession>
<keyword evidence="7 8" id="KW-0998">Cell outer membrane</keyword>
<comment type="subcellular location">
    <subcellularLocation>
        <location evidence="1 8">Cell outer membrane</location>
        <topology evidence="1 8">Multi-pass membrane protein</topology>
    </subcellularLocation>
</comment>
<dbReference type="InterPro" id="IPR012910">
    <property type="entry name" value="Plug_dom"/>
</dbReference>
<feature type="domain" description="TonB-dependent receptor plug" evidence="9">
    <location>
        <begin position="106"/>
        <end position="237"/>
    </location>
</feature>
<evidence type="ECO:0000256" key="4">
    <source>
        <dbReference type="ARBA" id="ARBA00022692"/>
    </source>
</evidence>
<dbReference type="InterPro" id="IPR036942">
    <property type="entry name" value="Beta-barrel_TonB_sf"/>
</dbReference>